<sequence>MSTEGGERNGRPKAESISVIMRILFVGDFDGCHIPLFCFNGLFGVGLDDILSTLQSIFVLPVSQASNLAA</sequence>
<accession>A0A834I9A9</accession>
<dbReference type="Proteomes" id="UP000625711">
    <property type="component" value="Unassembled WGS sequence"/>
</dbReference>
<proteinExistence type="predicted"/>
<name>A0A834I9A9_RHYFE</name>
<dbReference type="OrthoDB" id="10065579at2759"/>
<evidence type="ECO:0000313" key="1">
    <source>
        <dbReference type="EMBL" id="KAF7269532.1"/>
    </source>
</evidence>
<reference evidence="1" key="1">
    <citation type="submission" date="2020-08" db="EMBL/GenBank/DDBJ databases">
        <title>Genome sequencing and assembly of the red palm weevil Rhynchophorus ferrugineus.</title>
        <authorList>
            <person name="Dias G.B."/>
            <person name="Bergman C.M."/>
            <person name="Manee M."/>
        </authorList>
    </citation>
    <scope>NUCLEOTIDE SEQUENCE</scope>
    <source>
        <strain evidence="1">AA-2017</strain>
        <tissue evidence="1">Whole larva</tissue>
    </source>
</reference>
<protein>
    <submittedName>
        <fullName evidence="1">Uncharacterized protein</fullName>
    </submittedName>
</protein>
<evidence type="ECO:0000313" key="2">
    <source>
        <dbReference type="Proteomes" id="UP000625711"/>
    </source>
</evidence>
<organism evidence="1 2">
    <name type="scientific">Rhynchophorus ferrugineus</name>
    <name type="common">Red palm weevil</name>
    <name type="synonym">Curculio ferrugineus</name>
    <dbReference type="NCBI Taxonomy" id="354439"/>
    <lineage>
        <taxon>Eukaryota</taxon>
        <taxon>Metazoa</taxon>
        <taxon>Ecdysozoa</taxon>
        <taxon>Arthropoda</taxon>
        <taxon>Hexapoda</taxon>
        <taxon>Insecta</taxon>
        <taxon>Pterygota</taxon>
        <taxon>Neoptera</taxon>
        <taxon>Endopterygota</taxon>
        <taxon>Coleoptera</taxon>
        <taxon>Polyphaga</taxon>
        <taxon>Cucujiformia</taxon>
        <taxon>Curculionidae</taxon>
        <taxon>Dryophthorinae</taxon>
        <taxon>Rhynchophorus</taxon>
    </lineage>
</organism>
<dbReference type="AlphaFoldDB" id="A0A834I9A9"/>
<keyword evidence="2" id="KW-1185">Reference proteome</keyword>
<comment type="caution">
    <text evidence="1">The sequence shown here is derived from an EMBL/GenBank/DDBJ whole genome shotgun (WGS) entry which is preliminary data.</text>
</comment>
<gene>
    <name evidence="1" type="ORF">GWI33_017426</name>
</gene>
<dbReference type="EMBL" id="JAACXV010014220">
    <property type="protein sequence ID" value="KAF7269532.1"/>
    <property type="molecule type" value="Genomic_DNA"/>
</dbReference>